<evidence type="ECO:0000313" key="1">
    <source>
        <dbReference type="EMBL" id="CAE6742586.1"/>
    </source>
</evidence>
<proteinExistence type="predicted"/>
<protein>
    <submittedName>
        <fullName evidence="1">Uncharacterized protein</fullName>
    </submittedName>
</protein>
<keyword evidence="2" id="KW-1185">Reference proteome</keyword>
<dbReference type="EMBL" id="CAJNBJ010000007">
    <property type="protein sequence ID" value="CAE6742586.1"/>
    <property type="molecule type" value="Genomic_DNA"/>
</dbReference>
<organism evidence="1 2">
    <name type="scientific">Nitrospira defluvii</name>
    <dbReference type="NCBI Taxonomy" id="330214"/>
    <lineage>
        <taxon>Bacteria</taxon>
        <taxon>Pseudomonadati</taxon>
        <taxon>Nitrospirota</taxon>
        <taxon>Nitrospiria</taxon>
        <taxon>Nitrospirales</taxon>
        <taxon>Nitrospiraceae</taxon>
        <taxon>Nitrospira</taxon>
    </lineage>
</organism>
<sequence>MQRQGQQREDLRQVRMVEFGDTPQLAAGSFIDGSA</sequence>
<evidence type="ECO:0000313" key="2">
    <source>
        <dbReference type="Proteomes" id="UP000675880"/>
    </source>
</evidence>
<gene>
    <name evidence="1" type="ORF">NSPZN2_150052</name>
</gene>
<name>A0ABN7LC66_9BACT</name>
<reference evidence="1 2" key="1">
    <citation type="submission" date="2021-02" db="EMBL/GenBank/DDBJ databases">
        <authorList>
            <person name="Han P."/>
        </authorList>
    </citation>
    <scope>NUCLEOTIDE SEQUENCE [LARGE SCALE GENOMIC DNA]</scope>
    <source>
        <strain evidence="1">Candidatus Nitrospira sp. ZN2</strain>
    </source>
</reference>
<accession>A0ABN7LC66</accession>
<dbReference type="Proteomes" id="UP000675880">
    <property type="component" value="Unassembled WGS sequence"/>
</dbReference>
<comment type="caution">
    <text evidence="1">The sequence shown here is derived from an EMBL/GenBank/DDBJ whole genome shotgun (WGS) entry which is preliminary data.</text>
</comment>